<protein>
    <submittedName>
        <fullName evidence="1">Uncharacterized protein</fullName>
    </submittedName>
</protein>
<feature type="non-terminal residue" evidence="1">
    <location>
        <position position="221"/>
    </location>
</feature>
<comment type="caution">
    <text evidence="1">The sequence shown here is derived from an EMBL/GenBank/DDBJ whole genome shotgun (WGS) entry which is preliminary data.</text>
</comment>
<keyword evidence="2" id="KW-1185">Reference proteome</keyword>
<accession>A0ACC1H8E5</accession>
<proteinExistence type="predicted"/>
<evidence type="ECO:0000313" key="1">
    <source>
        <dbReference type="EMBL" id="KAJ1671867.1"/>
    </source>
</evidence>
<dbReference type="Proteomes" id="UP001145114">
    <property type="component" value="Unassembled WGS sequence"/>
</dbReference>
<evidence type="ECO:0000313" key="2">
    <source>
        <dbReference type="Proteomes" id="UP001145114"/>
    </source>
</evidence>
<dbReference type="EMBL" id="JAMZIH010008550">
    <property type="protein sequence ID" value="KAJ1671867.1"/>
    <property type="molecule type" value="Genomic_DNA"/>
</dbReference>
<sequence>MDRKYQQSPQWTSSHTRSPKTGRERKQQGGRGPAREDPPQLAPVVIDALEKARKATRLKDKDPGTAAAILSNIARGKRRAARHFTTQAQATANALCQTIQCLRNIQLDRRNSSDSSGAQQAQESRDPAVAAAGDIGGSGDSKKDSARPRWNARQALKARLQIGLSLARLLHAVSAAHPTAASESAADMYISSLLEYLGLEEGQFVRISGEPGSMQRKIAAA</sequence>
<reference evidence="1" key="1">
    <citation type="submission" date="2022-06" db="EMBL/GenBank/DDBJ databases">
        <title>Phylogenomic reconstructions and comparative analyses of Kickxellomycotina fungi.</title>
        <authorList>
            <person name="Reynolds N.K."/>
            <person name="Stajich J.E."/>
            <person name="Barry K."/>
            <person name="Grigoriev I.V."/>
            <person name="Crous P."/>
            <person name="Smith M.E."/>
        </authorList>
    </citation>
    <scope>NUCLEOTIDE SEQUENCE</scope>
    <source>
        <strain evidence="1">RSA 2271</strain>
    </source>
</reference>
<organism evidence="1 2">
    <name type="scientific">Spiromyces aspiralis</name>
    <dbReference type="NCBI Taxonomy" id="68401"/>
    <lineage>
        <taxon>Eukaryota</taxon>
        <taxon>Fungi</taxon>
        <taxon>Fungi incertae sedis</taxon>
        <taxon>Zoopagomycota</taxon>
        <taxon>Kickxellomycotina</taxon>
        <taxon>Kickxellomycetes</taxon>
        <taxon>Kickxellales</taxon>
        <taxon>Kickxellaceae</taxon>
        <taxon>Spiromyces</taxon>
    </lineage>
</organism>
<name>A0ACC1H8E5_9FUNG</name>
<gene>
    <name evidence="1" type="ORF">EV182_007403</name>
</gene>